<reference evidence="6" key="2">
    <citation type="submission" date="2024-10" db="UniProtKB">
        <authorList>
            <consortium name="EnsemblProtists"/>
        </authorList>
    </citation>
    <scope>IDENTIFICATION</scope>
</reference>
<proteinExistence type="predicted"/>
<organism evidence="6 7">
    <name type="scientific">Emiliania huxleyi (strain CCMP1516)</name>
    <dbReference type="NCBI Taxonomy" id="280463"/>
    <lineage>
        <taxon>Eukaryota</taxon>
        <taxon>Haptista</taxon>
        <taxon>Haptophyta</taxon>
        <taxon>Prymnesiophyceae</taxon>
        <taxon>Isochrysidales</taxon>
        <taxon>Noelaerhabdaceae</taxon>
        <taxon>Emiliania</taxon>
    </lineage>
</organism>
<feature type="compositionally biased region" description="Low complexity" evidence="4">
    <location>
        <begin position="492"/>
        <end position="510"/>
    </location>
</feature>
<feature type="compositionally biased region" description="Basic and acidic residues" evidence="4">
    <location>
        <begin position="528"/>
        <end position="538"/>
    </location>
</feature>
<dbReference type="SMART" id="SM00389">
    <property type="entry name" value="HOX"/>
    <property type="match status" value="1"/>
</dbReference>
<dbReference type="PaxDb" id="2903-EOD32511"/>
<dbReference type="eggNOG" id="ENOG502SFFB">
    <property type="taxonomic scope" value="Eukaryota"/>
</dbReference>
<comment type="subcellular location">
    <subcellularLocation>
        <location evidence="1 2 3">Nucleus</location>
    </subcellularLocation>
</comment>
<feature type="region of interest" description="Disordered" evidence="4">
    <location>
        <begin position="275"/>
        <end position="339"/>
    </location>
</feature>
<dbReference type="PANTHER" id="PTHR24323">
    <property type="entry name" value="CEH-10 HOMEODOMAIN-CONTAINING HOMOLOG"/>
    <property type="match status" value="1"/>
</dbReference>
<dbReference type="Gene3D" id="1.10.10.60">
    <property type="entry name" value="Homeodomain-like"/>
    <property type="match status" value="1"/>
</dbReference>
<dbReference type="HOGENOM" id="CLU_355443_0_0_1"/>
<evidence type="ECO:0000313" key="6">
    <source>
        <dbReference type="EnsemblProtists" id="EOD32511"/>
    </source>
</evidence>
<feature type="domain" description="Homeobox" evidence="5">
    <location>
        <begin position="47"/>
        <end position="107"/>
    </location>
</feature>
<dbReference type="Pfam" id="PF00046">
    <property type="entry name" value="Homeodomain"/>
    <property type="match status" value="1"/>
</dbReference>
<dbReference type="KEGG" id="ehx:EMIHUDRAFT_468007"/>
<feature type="compositionally biased region" description="Low complexity" evidence="4">
    <location>
        <begin position="714"/>
        <end position="736"/>
    </location>
</feature>
<dbReference type="EnsemblProtists" id="EOD32511">
    <property type="protein sequence ID" value="EOD32511"/>
    <property type="gene ID" value="EMIHUDRAFT_468007"/>
</dbReference>
<feature type="DNA-binding region" description="Homeobox" evidence="2">
    <location>
        <begin position="49"/>
        <end position="108"/>
    </location>
</feature>
<evidence type="ECO:0000256" key="2">
    <source>
        <dbReference type="PROSITE-ProRule" id="PRU00108"/>
    </source>
</evidence>
<accession>A0A0D3K9S6</accession>
<name>A0A0D3K9S6_EMIH1</name>
<feature type="region of interest" description="Disordered" evidence="4">
    <location>
        <begin position="16"/>
        <end position="53"/>
    </location>
</feature>
<evidence type="ECO:0000256" key="4">
    <source>
        <dbReference type="SAM" id="MobiDB-lite"/>
    </source>
</evidence>
<keyword evidence="2 3" id="KW-0238">DNA-binding</keyword>
<dbReference type="GO" id="GO:0005634">
    <property type="term" value="C:nucleus"/>
    <property type="evidence" value="ECO:0007669"/>
    <property type="project" value="UniProtKB-SubCell"/>
</dbReference>
<evidence type="ECO:0000256" key="3">
    <source>
        <dbReference type="RuleBase" id="RU000682"/>
    </source>
</evidence>
<feature type="region of interest" description="Disordered" evidence="4">
    <location>
        <begin position="676"/>
        <end position="790"/>
    </location>
</feature>
<evidence type="ECO:0000313" key="7">
    <source>
        <dbReference type="Proteomes" id="UP000013827"/>
    </source>
</evidence>
<dbReference type="InterPro" id="IPR001356">
    <property type="entry name" value="HD"/>
</dbReference>
<feature type="compositionally biased region" description="Polar residues" evidence="4">
    <location>
        <begin position="158"/>
        <end position="174"/>
    </location>
</feature>
<feature type="compositionally biased region" description="Basic and acidic residues" evidence="4">
    <location>
        <begin position="759"/>
        <end position="781"/>
    </location>
</feature>
<keyword evidence="2 3" id="KW-0371">Homeobox</keyword>
<evidence type="ECO:0000259" key="5">
    <source>
        <dbReference type="PROSITE" id="PS50071"/>
    </source>
</evidence>
<dbReference type="SUPFAM" id="SSF46689">
    <property type="entry name" value="Homeodomain-like"/>
    <property type="match status" value="1"/>
</dbReference>
<reference evidence="7" key="1">
    <citation type="journal article" date="2013" name="Nature">
        <title>Pan genome of the phytoplankton Emiliania underpins its global distribution.</title>
        <authorList>
            <person name="Read B.A."/>
            <person name="Kegel J."/>
            <person name="Klute M.J."/>
            <person name="Kuo A."/>
            <person name="Lefebvre S.C."/>
            <person name="Maumus F."/>
            <person name="Mayer C."/>
            <person name="Miller J."/>
            <person name="Monier A."/>
            <person name="Salamov A."/>
            <person name="Young J."/>
            <person name="Aguilar M."/>
            <person name="Claverie J.M."/>
            <person name="Frickenhaus S."/>
            <person name="Gonzalez K."/>
            <person name="Herman E.K."/>
            <person name="Lin Y.C."/>
            <person name="Napier J."/>
            <person name="Ogata H."/>
            <person name="Sarno A.F."/>
            <person name="Shmutz J."/>
            <person name="Schroeder D."/>
            <person name="de Vargas C."/>
            <person name="Verret F."/>
            <person name="von Dassow P."/>
            <person name="Valentin K."/>
            <person name="Van de Peer Y."/>
            <person name="Wheeler G."/>
            <person name="Dacks J.B."/>
            <person name="Delwiche C.F."/>
            <person name="Dyhrman S.T."/>
            <person name="Glockner G."/>
            <person name="John U."/>
            <person name="Richards T."/>
            <person name="Worden A.Z."/>
            <person name="Zhang X."/>
            <person name="Grigoriev I.V."/>
            <person name="Allen A.E."/>
            <person name="Bidle K."/>
            <person name="Borodovsky M."/>
            <person name="Bowler C."/>
            <person name="Brownlee C."/>
            <person name="Cock J.M."/>
            <person name="Elias M."/>
            <person name="Gladyshev V.N."/>
            <person name="Groth M."/>
            <person name="Guda C."/>
            <person name="Hadaegh A."/>
            <person name="Iglesias-Rodriguez M.D."/>
            <person name="Jenkins J."/>
            <person name="Jones B.M."/>
            <person name="Lawson T."/>
            <person name="Leese F."/>
            <person name="Lindquist E."/>
            <person name="Lobanov A."/>
            <person name="Lomsadze A."/>
            <person name="Malik S.B."/>
            <person name="Marsh M.E."/>
            <person name="Mackinder L."/>
            <person name="Mock T."/>
            <person name="Mueller-Roeber B."/>
            <person name="Pagarete A."/>
            <person name="Parker M."/>
            <person name="Probert I."/>
            <person name="Quesneville H."/>
            <person name="Raines C."/>
            <person name="Rensing S.A."/>
            <person name="Riano-Pachon D.M."/>
            <person name="Richier S."/>
            <person name="Rokitta S."/>
            <person name="Shiraiwa Y."/>
            <person name="Soanes D.M."/>
            <person name="van der Giezen M."/>
            <person name="Wahlund T.M."/>
            <person name="Williams B."/>
            <person name="Wilson W."/>
            <person name="Wolfe G."/>
            <person name="Wurch L.L."/>
        </authorList>
    </citation>
    <scope>NUCLEOTIDE SEQUENCE</scope>
</reference>
<feature type="region of interest" description="Disordered" evidence="4">
    <location>
        <begin position="154"/>
        <end position="174"/>
    </location>
</feature>
<dbReference type="GO" id="GO:0006355">
    <property type="term" value="P:regulation of DNA-templated transcription"/>
    <property type="evidence" value="ECO:0007669"/>
    <property type="project" value="TreeGrafter"/>
</dbReference>
<feature type="region of interest" description="Disordered" evidence="4">
    <location>
        <begin position="99"/>
        <end position="121"/>
    </location>
</feature>
<dbReference type="RefSeq" id="XP_005784940.1">
    <property type="nucleotide sequence ID" value="XM_005784883.1"/>
</dbReference>
<dbReference type="GeneID" id="17277784"/>
<dbReference type="PROSITE" id="PS50071">
    <property type="entry name" value="HOMEOBOX_2"/>
    <property type="match status" value="1"/>
</dbReference>
<keyword evidence="2 3" id="KW-0539">Nucleus</keyword>
<dbReference type="GO" id="GO:0000976">
    <property type="term" value="F:transcription cis-regulatory region binding"/>
    <property type="evidence" value="ECO:0007669"/>
    <property type="project" value="TreeGrafter"/>
</dbReference>
<feature type="compositionally biased region" description="Low complexity" evidence="4">
    <location>
        <begin position="542"/>
        <end position="564"/>
    </location>
</feature>
<dbReference type="CDD" id="cd00086">
    <property type="entry name" value="homeodomain"/>
    <property type="match status" value="1"/>
</dbReference>
<feature type="region of interest" description="Disordered" evidence="4">
    <location>
        <begin position="525"/>
        <end position="566"/>
    </location>
</feature>
<feature type="region of interest" description="Disordered" evidence="4">
    <location>
        <begin position="458"/>
        <end position="513"/>
    </location>
</feature>
<feature type="compositionally biased region" description="Low complexity" evidence="4">
    <location>
        <begin position="681"/>
        <end position="692"/>
    </location>
</feature>
<dbReference type="InterPro" id="IPR009057">
    <property type="entry name" value="Homeodomain-like_sf"/>
</dbReference>
<dbReference type="InterPro" id="IPR051775">
    <property type="entry name" value="Homeobox_domain"/>
</dbReference>
<sequence length="790" mass="79014">MAEAPGRPVALVAPGLLGEASEESPPVADGVVELDSPGDDAGPAKKRKGKTTRWNIPKHALQTLEQVFKDDKFPSVETRKNLAAELRVTPRQVQVWFQNKRQRSGAKPVPARSEDKAEPNFLSTSEDIKAALMNFGSGAQVGPTRRQHDVMLDDSKAPSASTLGSASGGPSTSSEMWAAAAAHAAAATAAQLSTGGSGAFGIGNQWGWGLSNFPPLPLPPAGSWGLLGSGGEGGGAASAADTRDGGATGAFMASLPPSLAQWLALSQGAAAAGNAGAVSSGAQGTAGGGAAGGAADAGGASGSSGAGAPASDSSSREGKQPDGDGGGAVDTSLPPGLSAALSQLGDAAKGMAKPPPATPPAAMGNNSQVVQALRSDFLRQAVAAEAARGGGSGPQPLVSEAVLAAAAATAAANGSSGTLQPGAGDGISLPALTQQWQQMVSMQSAAWVSAEPTVAAHPIAPQQSQTQKRRRAGSGSSPEAAQPAARAGSGDAADLLSRPSRSSSPTAASDQPFVGVKLSRSGVSGSLDELKLEKRSSEGDDSAAGSASRPASRATAAPASPRSEQLQHVAQVTNQITNQIRQQQLQMQMLHLHHQKQQQLLQAHIQQQQRLAQQATSTEQQALMQRLVSEARASQLSQSAQQRDDGAESFGGGSLNELVAEPDLMEEIINSLFTEEGGAHSSSSGRTSPLTSILTGGGSRSSASANEEGGGSGAAARASRPPGEGEAASSPSAAAALPEVGPTGPPAPPTRSAPLSPAADREPRPGEGCRTSDVEMPEAGHSRGSAPPRP</sequence>
<keyword evidence="7" id="KW-1185">Reference proteome</keyword>
<dbReference type="AlphaFoldDB" id="A0A0D3K9S6"/>
<feature type="compositionally biased region" description="Gly residues" evidence="4">
    <location>
        <begin position="284"/>
        <end position="305"/>
    </location>
</feature>
<dbReference type="Proteomes" id="UP000013827">
    <property type="component" value="Unassembled WGS sequence"/>
</dbReference>
<dbReference type="PANTHER" id="PTHR24323:SF7">
    <property type="entry name" value="HOMEOBOX DOMAIN-CONTAINING PROTEIN"/>
    <property type="match status" value="1"/>
</dbReference>
<feature type="region of interest" description="Disordered" evidence="4">
    <location>
        <begin position="634"/>
        <end position="655"/>
    </location>
</feature>
<protein>
    <recommendedName>
        <fullName evidence="5">Homeobox domain-containing protein</fullName>
    </recommendedName>
</protein>
<evidence type="ECO:0000256" key="1">
    <source>
        <dbReference type="ARBA" id="ARBA00004123"/>
    </source>
</evidence>